<evidence type="ECO:0000256" key="3">
    <source>
        <dbReference type="ARBA" id="ARBA00022833"/>
    </source>
</evidence>
<keyword evidence="2 4" id="KW-0863">Zinc-finger</keyword>
<reference evidence="7 8" key="1">
    <citation type="submission" date="2018-02" db="EMBL/GenBank/DDBJ databases">
        <title>Genome sequence of the basidiomycete white-rot fungus Phlebia centrifuga.</title>
        <authorList>
            <person name="Granchi Z."/>
            <person name="Peng M."/>
            <person name="de Vries R.P."/>
            <person name="Hilden K."/>
            <person name="Makela M.R."/>
            <person name="Grigoriev I."/>
            <person name="Riley R."/>
        </authorList>
    </citation>
    <scope>NUCLEOTIDE SEQUENCE [LARGE SCALE GENOMIC DNA]</scope>
    <source>
        <strain evidence="7 8">FBCC195</strain>
    </source>
</reference>
<dbReference type="SUPFAM" id="SSF90229">
    <property type="entry name" value="CCCH zinc finger"/>
    <property type="match status" value="1"/>
</dbReference>
<dbReference type="PROSITE" id="PS50103">
    <property type="entry name" value="ZF_C3H1"/>
    <property type="match status" value="2"/>
</dbReference>
<dbReference type="Gene3D" id="4.10.1000.10">
    <property type="entry name" value="Zinc finger, CCCH-type"/>
    <property type="match status" value="1"/>
</dbReference>
<evidence type="ECO:0000256" key="2">
    <source>
        <dbReference type="ARBA" id="ARBA00022771"/>
    </source>
</evidence>
<organism evidence="7 8">
    <name type="scientific">Hermanssonia centrifuga</name>
    <dbReference type="NCBI Taxonomy" id="98765"/>
    <lineage>
        <taxon>Eukaryota</taxon>
        <taxon>Fungi</taxon>
        <taxon>Dikarya</taxon>
        <taxon>Basidiomycota</taxon>
        <taxon>Agaricomycotina</taxon>
        <taxon>Agaricomycetes</taxon>
        <taxon>Polyporales</taxon>
        <taxon>Meruliaceae</taxon>
        <taxon>Hermanssonia</taxon>
    </lineage>
</organism>
<dbReference type="SMART" id="SM00356">
    <property type="entry name" value="ZnF_C3H1"/>
    <property type="match status" value="2"/>
</dbReference>
<evidence type="ECO:0000256" key="1">
    <source>
        <dbReference type="ARBA" id="ARBA00022723"/>
    </source>
</evidence>
<dbReference type="InterPro" id="IPR041367">
    <property type="entry name" value="Znf-CCCH_4"/>
</dbReference>
<feature type="zinc finger region" description="C3H1-type" evidence="4">
    <location>
        <begin position="60"/>
        <end position="88"/>
    </location>
</feature>
<feature type="domain" description="C3H1-type" evidence="6">
    <location>
        <begin position="60"/>
        <end position="88"/>
    </location>
</feature>
<dbReference type="Proteomes" id="UP000186601">
    <property type="component" value="Unassembled WGS sequence"/>
</dbReference>
<keyword evidence="1 4" id="KW-0479">Metal-binding</keyword>
<dbReference type="InterPro" id="IPR000571">
    <property type="entry name" value="Znf_CCCH"/>
</dbReference>
<dbReference type="InterPro" id="IPR036855">
    <property type="entry name" value="Znf_CCCH_sf"/>
</dbReference>
<keyword evidence="3 4" id="KW-0862">Zinc</keyword>
<dbReference type="GO" id="GO:0008270">
    <property type="term" value="F:zinc ion binding"/>
    <property type="evidence" value="ECO:0007669"/>
    <property type="project" value="UniProtKB-KW"/>
</dbReference>
<sequence length="1022" mass="115409">MADRRGVCRLYASGSCRYGNRCKFMHERGGNATQGLGENPGRLARGAATFRTGPVRPAGGVPRQACNLFWTTGSCNRSFECTFQHLREPNAAVGQGSATEKVPDEKDEEMLPDFFATEALAMENNAARQPQYTLGPTEAHNNIKPFLRDNYHFESAAKVQGFVKILASINDVNKAWYLASGLVLKSTLHKNINHLYTLMEGNYETIQDVIRKCIGGMIAEKSWMDPSLDGVVIFRTLSTVLLQYFNRFKDAIKNHPSIADLVMDISKWFETWATNVSCQPAGFQDVITTSDSKARGLRINKLREEIGRLTSIVLRESEHTEKLRRIHVNVGITSAQRRQVQIMQFAQTYDPPGGLRQDGPRHDNDFAEISQIRIAPTNDELLSPLAPYLPVFLADAPHHLAEHSMERHLDIQFRLLREELTCSIRASISAIYDDLGIIWRDVGVKKRQPTKLEEVIKKRGGPYKTSGFDSLFFYIYTNAQLSPVKAERCDLTVGLFLDTPAGTARSDDRKARYEYWEHGKRLQSRSLVALVLVTGGTMKVFLGVITSFGKDIAESSKVSADTVQIQISFFDPEVEFLALQSEKMTRDASSYAFLVDNSVMYEASRPFLERLQSIEPTEIPFARYISRGGSVADIQVLPPRYATAPRFKFKLQCLAKDRRQVINDLDISQPDAVATARRQLSQSSILDPSQVEAVASWDREGTCSGGYETSNSLKVVSFRRVSRLKKYYEFYSPAGSDPLVLLIAYTNHALDHMLTGVLDANITQKLIRLGPRSSDERIAEYTLDKLERVAAKSELDWSIGRQYGVMKELEERMTEVMESIQLPSLSWKDVEQFLGIHFPEHAEAFIAPPFWIAILAERLWADTDENGEWTTVKQSKQKTMEEGIFSRTFYGMWREGEDLKFISPSVQPAQQKKGRSKKAARPISPTPAPISSTTIDFFKQLGFPTLPPLPTTARATFNLLNIPTVWSMSLGERLRLSETWEQNIRTLAYENNLGEYTQLRASYKEACKDYNDIRDEAPSKQD</sequence>
<keyword evidence="8" id="KW-1185">Reference proteome</keyword>
<gene>
    <name evidence="7" type="ORF">PHLCEN_2v10877</name>
</gene>
<evidence type="ECO:0000256" key="4">
    <source>
        <dbReference type="PROSITE-ProRule" id="PRU00723"/>
    </source>
</evidence>
<dbReference type="STRING" id="98765.A0A2R6NLJ0"/>
<evidence type="ECO:0000313" key="7">
    <source>
        <dbReference type="EMBL" id="PSR73262.1"/>
    </source>
</evidence>
<dbReference type="Pfam" id="PF18044">
    <property type="entry name" value="zf-CCCH_4"/>
    <property type="match status" value="1"/>
</dbReference>
<feature type="domain" description="C3H1-type" evidence="6">
    <location>
        <begin position="2"/>
        <end position="29"/>
    </location>
</feature>
<dbReference type="InterPro" id="IPR027417">
    <property type="entry name" value="P-loop_NTPase"/>
</dbReference>
<proteinExistence type="predicted"/>
<dbReference type="Gene3D" id="3.40.50.300">
    <property type="entry name" value="P-loop containing nucleotide triphosphate hydrolases"/>
    <property type="match status" value="1"/>
</dbReference>
<evidence type="ECO:0000259" key="6">
    <source>
        <dbReference type="PROSITE" id="PS50103"/>
    </source>
</evidence>
<evidence type="ECO:0000313" key="8">
    <source>
        <dbReference type="Proteomes" id="UP000186601"/>
    </source>
</evidence>
<dbReference type="EMBL" id="MLYV02001094">
    <property type="protein sequence ID" value="PSR73262.1"/>
    <property type="molecule type" value="Genomic_DNA"/>
</dbReference>
<evidence type="ECO:0000256" key="5">
    <source>
        <dbReference type="SAM" id="MobiDB-lite"/>
    </source>
</evidence>
<feature type="region of interest" description="Disordered" evidence="5">
    <location>
        <begin position="906"/>
        <end position="925"/>
    </location>
</feature>
<feature type="zinc finger region" description="C3H1-type" evidence="4">
    <location>
        <begin position="2"/>
        <end position="29"/>
    </location>
</feature>
<accession>A0A2R6NLJ0</accession>
<dbReference type="AlphaFoldDB" id="A0A2R6NLJ0"/>
<name>A0A2R6NLJ0_9APHY</name>
<protein>
    <recommendedName>
        <fullName evidence="6">C3H1-type domain-containing protein</fullName>
    </recommendedName>
</protein>
<comment type="caution">
    <text evidence="7">The sequence shown here is derived from an EMBL/GenBank/DDBJ whole genome shotgun (WGS) entry which is preliminary data.</text>
</comment>
<dbReference type="OrthoDB" id="2794179at2759"/>